<dbReference type="AlphaFoldDB" id="A0A382GBQ1"/>
<dbReference type="EMBL" id="UINC01054377">
    <property type="protein sequence ID" value="SVB72007.1"/>
    <property type="molecule type" value="Genomic_DNA"/>
</dbReference>
<evidence type="ECO:0000313" key="1">
    <source>
        <dbReference type="EMBL" id="SVB72007.1"/>
    </source>
</evidence>
<sequence length="122" mass="14145">MSEFRLENTIGGQLLNKLNVAINEMVEVPNNLLPETFQDKVRGGRTLARLEEMCDKQEGLTEHRKLKNIRAENIEDYRKQFVANGKFEYDGHRDELQLYRNEQAFCNACPAIDIDEDDLLEG</sequence>
<reference evidence="1" key="1">
    <citation type="submission" date="2018-05" db="EMBL/GenBank/DDBJ databases">
        <authorList>
            <person name="Lanie J.A."/>
            <person name="Ng W.-L."/>
            <person name="Kazmierczak K.M."/>
            <person name="Andrzejewski T.M."/>
            <person name="Davidsen T.M."/>
            <person name="Wayne K.J."/>
            <person name="Tettelin H."/>
            <person name="Glass J.I."/>
            <person name="Rusch D."/>
            <person name="Podicherti R."/>
            <person name="Tsui H.-C.T."/>
            <person name="Winkler M.E."/>
        </authorList>
    </citation>
    <scope>NUCLEOTIDE SEQUENCE</scope>
</reference>
<name>A0A382GBQ1_9ZZZZ</name>
<proteinExistence type="predicted"/>
<accession>A0A382GBQ1</accession>
<gene>
    <name evidence="1" type="ORF">METZ01_LOCUS224861</name>
</gene>
<protein>
    <submittedName>
        <fullName evidence="1">Uncharacterized protein</fullName>
    </submittedName>
</protein>
<organism evidence="1">
    <name type="scientific">marine metagenome</name>
    <dbReference type="NCBI Taxonomy" id="408172"/>
    <lineage>
        <taxon>unclassified sequences</taxon>
        <taxon>metagenomes</taxon>
        <taxon>ecological metagenomes</taxon>
    </lineage>
</organism>